<dbReference type="AlphaFoldDB" id="A0A9X1X135"/>
<protein>
    <submittedName>
        <fullName evidence="1">Uncharacterized protein</fullName>
    </submittedName>
</protein>
<gene>
    <name evidence="1" type="ORF">MUY27_00050</name>
</gene>
<dbReference type="EMBL" id="JALJEJ010000001">
    <property type="protein sequence ID" value="MCJ8208075.1"/>
    <property type="molecule type" value="Genomic_DNA"/>
</dbReference>
<dbReference type="PROSITE" id="PS51257">
    <property type="entry name" value="PROKAR_LIPOPROTEIN"/>
    <property type="match status" value="1"/>
</dbReference>
<sequence>MKKLCIVLIATLAVFGCKVQLPIGKPFLGNYGEELTLNSDSSFIYTERTEAGLTGFAAGIYHTQSKIISLFAFQNNIKLLQFEMTAQPPEGSTAMLRLKAPERKGLQIEVSVNGASWQSFNAPISINETLHQIQLRAFLAPNTALGGSPTIDTLISEKVPVTPATRLQDYELSSTISTKDLFRFKLQGQLKQESNKIVSGTINSQPVTLRLK</sequence>
<evidence type="ECO:0000313" key="1">
    <source>
        <dbReference type="EMBL" id="MCJ8208075.1"/>
    </source>
</evidence>
<evidence type="ECO:0000313" key="2">
    <source>
        <dbReference type="Proteomes" id="UP001139450"/>
    </source>
</evidence>
<comment type="caution">
    <text evidence="1">The sequence shown here is derived from an EMBL/GenBank/DDBJ whole genome shotgun (WGS) entry which is preliminary data.</text>
</comment>
<dbReference type="RefSeq" id="WP_245127913.1">
    <property type="nucleotide sequence ID" value="NZ_JALJEJ010000001.1"/>
</dbReference>
<reference evidence="1" key="1">
    <citation type="submission" date="2022-04" db="EMBL/GenBank/DDBJ databases">
        <title>Mucilaginibacter sp. RS28 isolated from freshwater.</title>
        <authorList>
            <person name="Ko S.-R."/>
        </authorList>
    </citation>
    <scope>NUCLEOTIDE SEQUENCE</scope>
    <source>
        <strain evidence="1">RS28</strain>
    </source>
</reference>
<accession>A0A9X1X135</accession>
<dbReference type="Proteomes" id="UP001139450">
    <property type="component" value="Unassembled WGS sequence"/>
</dbReference>
<organism evidence="1 2">
    <name type="scientific">Mucilaginibacter straminoryzae</name>
    <dbReference type="NCBI Taxonomy" id="2932774"/>
    <lineage>
        <taxon>Bacteria</taxon>
        <taxon>Pseudomonadati</taxon>
        <taxon>Bacteroidota</taxon>
        <taxon>Sphingobacteriia</taxon>
        <taxon>Sphingobacteriales</taxon>
        <taxon>Sphingobacteriaceae</taxon>
        <taxon>Mucilaginibacter</taxon>
    </lineage>
</organism>
<keyword evidence="2" id="KW-1185">Reference proteome</keyword>
<name>A0A9X1X135_9SPHI</name>
<proteinExistence type="predicted"/>